<keyword evidence="2" id="KW-0328">Glycosyltransferase</keyword>
<dbReference type="GO" id="GO:0016757">
    <property type="term" value="F:glycosyltransferase activity"/>
    <property type="evidence" value="ECO:0007669"/>
    <property type="project" value="UniProtKB-KW"/>
</dbReference>
<accession>A0A0R1RS66</accession>
<gene>
    <name evidence="6" type="ORF">FC70_GL000125</name>
</gene>
<dbReference type="RefSeq" id="WP_057889089.1">
    <property type="nucleotide sequence ID" value="NZ_AZFE01000002.1"/>
</dbReference>
<protein>
    <submittedName>
        <fullName evidence="6">Glycosyltransferase</fullName>
    </submittedName>
</protein>
<evidence type="ECO:0000256" key="2">
    <source>
        <dbReference type="ARBA" id="ARBA00022676"/>
    </source>
</evidence>
<evidence type="ECO:0000259" key="5">
    <source>
        <dbReference type="Pfam" id="PF00535"/>
    </source>
</evidence>
<dbReference type="Pfam" id="PF00535">
    <property type="entry name" value="Glycos_transf_2"/>
    <property type="match status" value="1"/>
</dbReference>
<dbReference type="SUPFAM" id="SSF53448">
    <property type="entry name" value="Nucleotide-diphospho-sugar transferases"/>
    <property type="match status" value="1"/>
</dbReference>
<dbReference type="EMBL" id="AZFE01000002">
    <property type="protein sequence ID" value="KRL58052.1"/>
    <property type="molecule type" value="Genomic_DNA"/>
</dbReference>
<comment type="similarity">
    <text evidence="1">Belongs to the glycosyltransferase 2 family.</text>
</comment>
<dbReference type="PATRIC" id="fig|1423778.4.peg.140"/>
<dbReference type="STRING" id="1423778.FC70_GL000125"/>
<dbReference type="PANTHER" id="PTHR43685:SF5">
    <property type="entry name" value="GLYCOSYLTRANSFERASE EPSE-RELATED"/>
    <property type="match status" value="1"/>
</dbReference>
<reference evidence="6 7" key="1">
    <citation type="journal article" date="2015" name="Genome Announc.">
        <title>Expanding the biotechnology potential of lactobacilli through comparative genomics of 213 strains and associated genera.</title>
        <authorList>
            <person name="Sun Z."/>
            <person name="Harris H.M."/>
            <person name="McCann A."/>
            <person name="Guo C."/>
            <person name="Argimon S."/>
            <person name="Zhang W."/>
            <person name="Yang X."/>
            <person name="Jeffery I.B."/>
            <person name="Cooney J.C."/>
            <person name="Kagawa T.F."/>
            <person name="Liu W."/>
            <person name="Song Y."/>
            <person name="Salvetti E."/>
            <person name="Wrobel A."/>
            <person name="Rasinkangas P."/>
            <person name="Parkhill J."/>
            <person name="Rea M.C."/>
            <person name="O'Sullivan O."/>
            <person name="Ritari J."/>
            <person name="Douillard F.P."/>
            <person name="Paul Ross R."/>
            <person name="Yang R."/>
            <person name="Briner A.E."/>
            <person name="Felis G.E."/>
            <person name="de Vos W.M."/>
            <person name="Barrangou R."/>
            <person name="Klaenhammer T.R."/>
            <person name="Caufield P.W."/>
            <person name="Cui Y."/>
            <person name="Zhang H."/>
            <person name="O'Toole P.W."/>
        </authorList>
    </citation>
    <scope>NUCLEOTIDE SEQUENCE [LARGE SCALE GENOMIC DNA]</scope>
    <source>
        <strain evidence="6 7">DSM 15707</strain>
    </source>
</reference>
<feature type="transmembrane region" description="Helical" evidence="4">
    <location>
        <begin position="240"/>
        <end position="263"/>
    </location>
</feature>
<dbReference type="PANTHER" id="PTHR43685">
    <property type="entry name" value="GLYCOSYLTRANSFERASE"/>
    <property type="match status" value="1"/>
</dbReference>
<name>A0A0R1RS66_9LACO</name>
<dbReference type="Proteomes" id="UP000051697">
    <property type="component" value="Unassembled WGS sequence"/>
</dbReference>
<sequence length="274" mass="31683">MEFPKFSVLMSVYINDTEQQLFQSLQSIFNQTLLPNELVIVQDGPVSAEIIDCIKTFENMNLITIVNVVLIKNVGLGEALRVGSERVTNNWIARMDSDDINKLQRFEKQMLYIYDHPDISVLGTQLDEFSGNTSNLIGKRNVPCENNDIKIFAKIRSPFNHPTVILKKSTLLAVGGYLPFAGMEDYHLWTRIITSRYKVHNLPESLLYMRTDQGMYSRRGGFKYLVSYFKLKNLQKKLGLINYFELLYCSLLMTVSSIIPTFLRQFVYKKILHK</sequence>
<evidence type="ECO:0000256" key="4">
    <source>
        <dbReference type="SAM" id="Phobius"/>
    </source>
</evidence>
<dbReference type="InterPro" id="IPR001173">
    <property type="entry name" value="Glyco_trans_2-like"/>
</dbReference>
<dbReference type="InterPro" id="IPR029044">
    <property type="entry name" value="Nucleotide-diphossugar_trans"/>
</dbReference>
<dbReference type="OrthoDB" id="9815829at2"/>
<dbReference type="KEGG" id="lol:LACOL_1606"/>
<evidence type="ECO:0000313" key="7">
    <source>
        <dbReference type="Proteomes" id="UP000051697"/>
    </source>
</evidence>
<dbReference type="AlphaFoldDB" id="A0A0R1RS66"/>
<keyword evidence="7" id="KW-1185">Reference proteome</keyword>
<organism evidence="6 7">
    <name type="scientific">Paucilactobacillus oligofermentans DSM 15707 = LMG 22743</name>
    <dbReference type="NCBI Taxonomy" id="1423778"/>
    <lineage>
        <taxon>Bacteria</taxon>
        <taxon>Bacillati</taxon>
        <taxon>Bacillota</taxon>
        <taxon>Bacilli</taxon>
        <taxon>Lactobacillales</taxon>
        <taxon>Lactobacillaceae</taxon>
        <taxon>Paucilactobacillus</taxon>
    </lineage>
</organism>
<keyword evidence="3 6" id="KW-0808">Transferase</keyword>
<keyword evidence="4" id="KW-0472">Membrane</keyword>
<feature type="domain" description="Glycosyltransferase 2-like" evidence="5">
    <location>
        <begin position="7"/>
        <end position="146"/>
    </location>
</feature>
<evidence type="ECO:0000313" key="6">
    <source>
        <dbReference type="EMBL" id="KRL58052.1"/>
    </source>
</evidence>
<keyword evidence="4" id="KW-0812">Transmembrane</keyword>
<dbReference type="InterPro" id="IPR050834">
    <property type="entry name" value="Glycosyltransf_2"/>
</dbReference>
<keyword evidence="4" id="KW-1133">Transmembrane helix</keyword>
<evidence type="ECO:0000256" key="1">
    <source>
        <dbReference type="ARBA" id="ARBA00006739"/>
    </source>
</evidence>
<dbReference type="Gene3D" id="3.90.550.10">
    <property type="entry name" value="Spore Coat Polysaccharide Biosynthesis Protein SpsA, Chain A"/>
    <property type="match status" value="1"/>
</dbReference>
<proteinExistence type="inferred from homology"/>
<evidence type="ECO:0000256" key="3">
    <source>
        <dbReference type="ARBA" id="ARBA00022679"/>
    </source>
</evidence>
<comment type="caution">
    <text evidence="6">The sequence shown here is derived from an EMBL/GenBank/DDBJ whole genome shotgun (WGS) entry which is preliminary data.</text>
</comment>